<name>A0A420R9B8_GIBIN</name>
<sequence length="100" mass="10720">MNLVDRPPGRERPGPRRDVREVLTNEQVDKVQIAKKRHALKPQLTEVNVTVLVAAAQPVVASAAVSGPAIAAPVPAFVVKAPLLETFKAISMQFAFGTLL</sequence>
<reference evidence="1 2" key="1">
    <citation type="journal article" date="2018" name="Sci. Rep.">
        <title>Characterisation of pathogen-specific regions and novel effector candidates in Fusarium oxysporum f. sp. cepae.</title>
        <authorList>
            <person name="Armitage A.D."/>
            <person name="Taylor A."/>
            <person name="Sobczyk M.K."/>
            <person name="Baxter L."/>
            <person name="Greenfield B.P."/>
            <person name="Bates H.J."/>
            <person name="Wilson F."/>
            <person name="Jackson A.C."/>
            <person name="Ott S."/>
            <person name="Harrison R.J."/>
            <person name="Clarkson J.P."/>
        </authorList>
    </citation>
    <scope>NUCLEOTIDE SEQUENCE [LARGE SCALE GENOMIC DNA]</scope>
    <source>
        <strain evidence="1 2">Fp_A8</strain>
    </source>
</reference>
<dbReference type="AlphaFoldDB" id="A0A420R9B8"/>
<protein>
    <submittedName>
        <fullName evidence="1">Uncharacterized protein</fullName>
    </submittedName>
</protein>
<organism evidence="1 2">
    <name type="scientific">Gibberella intermedia</name>
    <name type="common">Bulb rot disease fungus</name>
    <name type="synonym">Fusarium proliferatum</name>
    <dbReference type="NCBI Taxonomy" id="948311"/>
    <lineage>
        <taxon>Eukaryota</taxon>
        <taxon>Fungi</taxon>
        <taxon>Dikarya</taxon>
        <taxon>Ascomycota</taxon>
        <taxon>Pezizomycotina</taxon>
        <taxon>Sordariomycetes</taxon>
        <taxon>Hypocreomycetidae</taxon>
        <taxon>Hypocreales</taxon>
        <taxon>Nectriaceae</taxon>
        <taxon>Fusarium</taxon>
        <taxon>Fusarium fujikuroi species complex</taxon>
    </lineage>
</organism>
<evidence type="ECO:0000313" key="1">
    <source>
        <dbReference type="EMBL" id="RKL13593.1"/>
    </source>
</evidence>
<proteinExistence type="predicted"/>
<comment type="caution">
    <text evidence="1">The sequence shown here is derived from an EMBL/GenBank/DDBJ whole genome shotgun (WGS) entry which is preliminary data.</text>
</comment>
<dbReference type="Proteomes" id="UP000283569">
    <property type="component" value="Unassembled WGS sequence"/>
</dbReference>
<accession>A0A420R9B8</accession>
<gene>
    <name evidence="1" type="ORF">BFJ72_g15404</name>
</gene>
<dbReference type="EMBL" id="MRDB01000493">
    <property type="protein sequence ID" value="RKL13593.1"/>
    <property type="molecule type" value="Genomic_DNA"/>
</dbReference>
<evidence type="ECO:0000313" key="2">
    <source>
        <dbReference type="Proteomes" id="UP000283569"/>
    </source>
</evidence>